<gene>
    <name evidence="11" type="ORF">F8O04_02920</name>
</gene>
<keyword evidence="4" id="KW-0547">Nucleotide-binding</keyword>
<dbReference type="PROSITE" id="PS50146">
    <property type="entry name" value="DAGK"/>
    <property type="match status" value="1"/>
</dbReference>
<dbReference type="InterPro" id="IPR050187">
    <property type="entry name" value="Lipid_Phosphate_FormReg"/>
</dbReference>
<dbReference type="AlphaFoldDB" id="A0A6H9WMP4"/>
<evidence type="ECO:0000256" key="1">
    <source>
        <dbReference type="ARBA" id="ARBA00001946"/>
    </source>
</evidence>
<keyword evidence="3" id="KW-0808">Transferase</keyword>
<dbReference type="EMBL" id="WBJY01000001">
    <property type="protein sequence ID" value="KAB1650483.1"/>
    <property type="molecule type" value="Genomic_DNA"/>
</dbReference>
<comment type="cofactor">
    <cofactor evidence="1">
        <name>Mg(2+)</name>
        <dbReference type="ChEBI" id="CHEBI:18420"/>
    </cofactor>
</comment>
<organism evidence="11 12">
    <name type="scientific">Pseudoclavibacter endophyticus</name>
    <dbReference type="NCBI Taxonomy" id="1778590"/>
    <lineage>
        <taxon>Bacteria</taxon>
        <taxon>Bacillati</taxon>
        <taxon>Actinomycetota</taxon>
        <taxon>Actinomycetes</taxon>
        <taxon>Micrococcales</taxon>
        <taxon>Microbacteriaceae</taxon>
        <taxon>Pseudoclavibacter</taxon>
    </lineage>
</organism>
<dbReference type="Pfam" id="PF19279">
    <property type="entry name" value="YegS_C"/>
    <property type="match status" value="1"/>
</dbReference>
<dbReference type="GO" id="GO:0005524">
    <property type="term" value="F:ATP binding"/>
    <property type="evidence" value="ECO:0007669"/>
    <property type="project" value="UniProtKB-KW"/>
</dbReference>
<evidence type="ECO:0000256" key="7">
    <source>
        <dbReference type="ARBA" id="ARBA00023209"/>
    </source>
</evidence>
<evidence type="ECO:0000256" key="6">
    <source>
        <dbReference type="ARBA" id="ARBA00022840"/>
    </source>
</evidence>
<evidence type="ECO:0000313" key="12">
    <source>
        <dbReference type="Proteomes" id="UP000431744"/>
    </source>
</evidence>
<dbReference type="PANTHER" id="PTHR12358:SF106">
    <property type="entry name" value="LIPID KINASE YEGS"/>
    <property type="match status" value="1"/>
</dbReference>
<feature type="domain" description="DAGKc" evidence="10">
    <location>
        <begin position="1"/>
        <end position="124"/>
    </location>
</feature>
<dbReference type="GO" id="GO:0008654">
    <property type="term" value="P:phospholipid biosynthetic process"/>
    <property type="evidence" value="ECO:0007669"/>
    <property type="project" value="UniProtKB-KW"/>
</dbReference>
<dbReference type="OrthoDB" id="3171056at2"/>
<dbReference type="InterPro" id="IPR045540">
    <property type="entry name" value="YegS/DAGK_C"/>
</dbReference>
<dbReference type="Pfam" id="PF00781">
    <property type="entry name" value="DAGK_cat"/>
    <property type="match status" value="1"/>
</dbReference>
<dbReference type="PANTHER" id="PTHR12358">
    <property type="entry name" value="SPHINGOSINE KINASE"/>
    <property type="match status" value="1"/>
</dbReference>
<evidence type="ECO:0000259" key="10">
    <source>
        <dbReference type="PROSITE" id="PS50146"/>
    </source>
</evidence>
<dbReference type="Gene3D" id="2.60.200.40">
    <property type="match status" value="1"/>
</dbReference>
<name>A0A6H9WMP4_9MICO</name>
<keyword evidence="5" id="KW-0418">Kinase</keyword>
<dbReference type="SUPFAM" id="SSF111331">
    <property type="entry name" value="NAD kinase/diacylglycerol kinase-like"/>
    <property type="match status" value="1"/>
</dbReference>
<evidence type="ECO:0000256" key="8">
    <source>
        <dbReference type="ARBA" id="ARBA00023264"/>
    </source>
</evidence>
<dbReference type="InterPro" id="IPR017438">
    <property type="entry name" value="ATP-NAD_kinase_N"/>
</dbReference>
<keyword evidence="12" id="KW-1185">Reference proteome</keyword>
<proteinExistence type="inferred from homology"/>
<feature type="region of interest" description="Disordered" evidence="9">
    <location>
        <begin position="24"/>
        <end position="44"/>
    </location>
</feature>
<dbReference type="GO" id="GO:0005886">
    <property type="term" value="C:plasma membrane"/>
    <property type="evidence" value="ECO:0007669"/>
    <property type="project" value="TreeGrafter"/>
</dbReference>
<accession>A0A6H9WMP4</accession>
<dbReference type="Gene3D" id="3.40.50.10330">
    <property type="entry name" value="Probable inorganic polyphosphate/atp-NAD kinase, domain 1"/>
    <property type="match status" value="1"/>
</dbReference>
<keyword evidence="8" id="KW-1208">Phospholipid metabolism</keyword>
<evidence type="ECO:0000256" key="5">
    <source>
        <dbReference type="ARBA" id="ARBA00022777"/>
    </source>
</evidence>
<dbReference type="GO" id="GO:0016301">
    <property type="term" value="F:kinase activity"/>
    <property type="evidence" value="ECO:0007669"/>
    <property type="project" value="UniProtKB-KW"/>
</dbReference>
<dbReference type="InterPro" id="IPR001206">
    <property type="entry name" value="Diacylglycerol_kinase_cat_dom"/>
</dbReference>
<dbReference type="InterPro" id="IPR016064">
    <property type="entry name" value="NAD/diacylglycerol_kinase_sf"/>
</dbReference>
<keyword evidence="7" id="KW-0594">Phospholipid biosynthesis</keyword>
<evidence type="ECO:0000256" key="4">
    <source>
        <dbReference type="ARBA" id="ARBA00022741"/>
    </source>
</evidence>
<comment type="caution">
    <text evidence="11">The sequence shown here is derived from an EMBL/GenBank/DDBJ whole genome shotgun (WGS) entry which is preliminary data.</text>
</comment>
<comment type="similarity">
    <text evidence="2">Belongs to the diacylglycerol/lipid kinase family.</text>
</comment>
<evidence type="ECO:0000256" key="9">
    <source>
        <dbReference type="SAM" id="MobiDB-lite"/>
    </source>
</evidence>
<dbReference type="Proteomes" id="UP000431744">
    <property type="component" value="Unassembled WGS sequence"/>
</dbReference>
<reference evidence="11 12" key="1">
    <citation type="submission" date="2019-09" db="EMBL/GenBank/DDBJ databases">
        <title>Phylogeny of genus Pseudoclavibacter and closely related genus.</title>
        <authorList>
            <person name="Li Y."/>
        </authorList>
    </citation>
    <scope>NUCLEOTIDE SEQUENCE [LARGE SCALE GENOMIC DNA]</scope>
    <source>
        <strain evidence="11 12">EGI 60007</strain>
    </source>
</reference>
<sequence>MVYNPIKVPLDRLRRAVLEQEREHGWGESSWFETDSDDSGRRAAEEALAGDPAVVIVAGGDGTVRAVTEAVYESETPLALVPAGTGNLLARNLGVPLTNVEGSVATAFAGTARAVDVAVAELEDPDGHRRTRVFVVMAGIGLDAEMAQHTSALAKKRLGWLAYVPPIARSVIANRLFHLDYRIDGGRARPAHAHTVIVGNCGTLTGNMLLIPAAIVDDGMLDVVMLRPKGRWGWARIGTRLTAQGVANRSRFGRSMLRLAPEFRALSYAQGRSFEARFEIPHHIELDGDGFGQVVRARITVRPSALRVCVHDDATRLPARGDAAQARSGAAPA</sequence>
<keyword evidence="7" id="KW-0443">Lipid metabolism</keyword>
<keyword evidence="7" id="KW-0444">Lipid biosynthesis</keyword>
<evidence type="ECO:0000256" key="3">
    <source>
        <dbReference type="ARBA" id="ARBA00022679"/>
    </source>
</evidence>
<protein>
    <submittedName>
        <fullName evidence="11">Transcriptional regulator</fullName>
    </submittedName>
</protein>
<evidence type="ECO:0000313" key="11">
    <source>
        <dbReference type="EMBL" id="KAB1650483.1"/>
    </source>
</evidence>
<evidence type="ECO:0000256" key="2">
    <source>
        <dbReference type="ARBA" id="ARBA00005983"/>
    </source>
</evidence>
<keyword evidence="6" id="KW-0067">ATP-binding</keyword>